<dbReference type="InterPro" id="IPR042104">
    <property type="entry name" value="PKS_dehydratase_sf"/>
</dbReference>
<dbReference type="InterPro" id="IPR016035">
    <property type="entry name" value="Acyl_Trfase/lysoPLipase"/>
</dbReference>
<dbReference type="PROSITE" id="PS00606">
    <property type="entry name" value="KS3_1"/>
    <property type="match status" value="1"/>
</dbReference>
<dbReference type="InterPro" id="IPR006162">
    <property type="entry name" value="Ppantetheine_attach_site"/>
</dbReference>
<comment type="function">
    <text evidence="4">Involved in production of the polyketide antibiotic thailandamide.</text>
</comment>
<dbReference type="SMART" id="SM01294">
    <property type="entry name" value="PKS_PP_betabranch"/>
    <property type="match status" value="1"/>
</dbReference>
<feature type="region of interest" description="C-terminal hotdog fold" evidence="5">
    <location>
        <begin position="1092"/>
        <end position="1239"/>
    </location>
</feature>
<dbReference type="Pfam" id="PF00698">
    <property type="entry name" value="Acyl_transf_1"/>
    <property type="match status" value="1"/>
</dbReference>
<dbReference type="Gene3D" id="3.40.47.10">
    <property type="match status" value="1"/>
</dbReference>
<dbReference type="InterPro" id="IPR036736">
    <property type="entry name" value="ACP-like_sf"/>
</dbReference>
<dbReference type="SUPFAM" id="SSF51735">
    <property type="entry name" value="NAD(P)-binding Rossmann-fold domains"/>
    <property type="match status" value="2"/>
</dbReference>
<dbReference type="Gene3D" id="3.40.366.10">
    <property type="entry name" value="Malonyl-Coenzyme A Acyl Carrier Protein, domain 2"/>
    <property type="match status" value="1"/>
</dbReference>
<dbReference type="InterPro" id="IPR014043">
    <property type="entry name" value="Acyl_transferase_dom"/>
</dbReference>
<dbReference type="InterPro" id="IPR009081">
    <property type="entry name" value="PP-bd_ACP"/>
</dbReference>
<dbReference type="InterPro" id="IPR001227">
    <property type="entry name" value="Ac_transferase_dom_sf"/>
</dbReference>
<gene>
    <name evidence="10" type="primary">cndB</name>
</gene>
<keyword evidence="3" id="KW-0808">Transferase</keyword>
<dbReference type="InterPro" id="IPR050091">
    <property type="entry name" value="PKS_NRPS_Biosynth_Enz"/>
</dbReference>
<feature type="domain" description="PKS/mFAS DH" evidence="9">
    <location>
        <begin position="949"/>
        <end position="1239"/>
    </location>
</feature>
<dbReference type="SMART" id="SM00827">
    <property type="entry name" value="PKS_AT"/>
    <property type="match status" value="1"/>
</dbReference>
<dbReference type="PANTHER" id="PTHR43775">
    <property type="entry name" value="FATTY ACID SYNTHASE"/>
    <property type="match status" value="1"/>
</dbReference>
<dbReference type="SMART" id="SM00822">
    <property type="entry name" value="PKS_KR"/>
    <property type="match status" value="1"/>
</dbReference>
<feature type="region of interest" description="N-terminal hotdog fold" evidence="5">
    <location>
        <begin position="949"/>
        <end position="1074"/>
    </location>
</feature>
<dbReference type="InterPro" id="IPR049551">
    <property type="entry name" value="PKS_DH_C"/>
</dbReference>
<feature type="domain" description="Ketosynthase family 3 (KS3)" evidence="8">
    <location>
        <begin position="46"/>
        <end position="472"/>
    </location>
</feature>
<dbReference type="FunFam" id="3.40.366.10:FF:000002">
    <property type="entry name" value="Probable polyketide synthase 2"/>
    <property type="match status" value="1"/>
</dbReference>
<feature type="active site" description="Proton acceptor; for dehydratase activity" evidence="5">
    <location>
        <position position="978"/>
    </location>
</feature>
<evidence type="ECO:0000259" key="8">
    <source>
        <dbReference type="PROSITE" id="PS52004"/>
    </source>
</evidence>
<dbReference type="SUPFAM" id="SSF52151">
    <property type="entry name" value="FabD/lysophospholipase-like"/>
    <property type="match status" value="1"/>
</dbReference>
<dbReference type="InterPro" id="IPR016039">
    <property type="entry name" value="Thiolase-like"/>
</dbReference>
<dbReference type="Pfam" id="PF14765">
    <property type="entry name" value="PS-DH"/>
    <property type="match status" value="1"/>
</dbReference>
<dbReference type="PROSITE" id="PS52004">
    <property type="entry name" value="KS3_2"/>
    <property type="match status" value="1"/>
</dbReference>
<dbReference type="PROSITE" id="PS50075">
    <property type="entry name" value="CARRIER"/>
    <property type="match status" value="1"/>
</dbReference>
<dbReference type="SUPFAM" id="SSF53901">
    <property type="entry name" value="Thiolase-like"/>
    <property type="match status" value="1"/>
</dbReference>
<dbReference type="InterPro" id="IPR036291">
    <property type="entry name" value="NAD(P)-bd_dom_sf"/>
</dbReference>
<dbReference type="EMBL" id="AM988861">
    <property type="protein sequence ID" value="CAQ43076.1"/>
    <property type="molecule type" value="Genomic_DNA"/>
</dbReference>
<dbReference type="GO" id="GO:0006633">
    <property type="term" value="P:fatty acid biosynthetic process"/>
    <property type="evidence" value="ECO:0007669"/>
    <property type="project" value="InterPro"/>
</dbReference>
<evidence type="ECO:0000259" key="7">
    <source>
        <dbReference type="PROSITE" id="PS50075"/>
    </source>
</evidence>
<dbReference type="InterPro" id="IPR057326">
    <property type="entry name" value="KR_dom"/>
</dbReference>
<dbReference type="Pfam" id="PF02801">
    <property type="entry name" value="Ketoacyl-synt_C"/>
    <property type="match status" value="1"/>
</dbReference>
<dbReference type="Pfam" id="PF21089">
    <property type="entry name" value="PKS_DH_N"/>
    <property type="match status" value="1"/>
</dbReference>
<dbReference type="GO" id="GO:0004312">
    <property type="term" value="F:fatty acid synthase activity"/>
    <property type="evidence" value="ECO:0007669"/>
    <property type="project" value="TreeGrafter"/>
</dbReference>
<evidence type="ECO:0000256" key="2">
    <source>
        <dbReference type="ARBA" id="ARBA00022553"/>
    </source>
</evidence>
<accession>B9ZUJ7</accession>
<dbReference type="PROSITE" id="PS52019">
    <property type="entry name" value="PKS_MFAS_DH"/>
    <property type="match status" value="1"/>
</dbReference>
<dbReference type="SMART" id="SM00823">
    <property type="entry name" value="PKS_PP"/>
    <property type="match status" value="1"/>
</dbReference>
<evidence type="ECO:0000259" key="9">
    <source>
        <dbReference type="PROSITE" id="PS52019"/>
    </source>
</evidence>
<dbReference type="Gene3D" id="1.10.1200.10">
    <property type="entry name" value="ACP-like"/>
    <property type="match status" value="1"/>
</dbReference>
<sequence>MKDRRVVPGSMSEASRNPDYKALLRQAYDALQQMQTRLDAVERARHEPIAIVGLSCRFPGGANPRAYWELLRQGVDATREFPRERFDIDAFHSPDPTAPGKTNARRGGFLEGVDGFDPQYFGLSPREAALMDPQQRLFLETSWEALEDAGIVPASLAGTATGVFVGVYNDDYQWLDTSVEAIHDAYNATGTAHSVLPGRLSFLLDLRGPSLAVDTACSSSLVAVHLACQSLRTGESDIALAGGVNLILSPRPSILLSKLQVLAPDGRCKTFDASANGFSRGEGAGVLVLKRLSRAQADGDRILALIRGSAVNQDGRSAGLTAPNPRAQADLIRQALKMASLAPSDISYVEAHGTGTPLGDPIEIEALAEVFGSPQPDGTPCLVGSVKTNFGHLEAAAGIAGLIKVVLSMAHAAIPPHLHLTTLNPRIRLEGTRLAIPTALTPWPALREGGRRCAGVSSFGVGGTNAHVILEDAAALASRPASREAQASETLHVLPLSARSPEALGALARSFRDFLTSTASDPAPSLVDVCHTAGTARSHHAHRLAVVGATHSALVEQLDCHLRGEPSLRVATSRVDTSSAPGVVFVFPGQGSQWAGMGRTLSTREPVFRAALEQCADAVARHGGWSLSDVLREDADGTWLDRSDRIQPAVFAMQVALAALWKHWGVIPDVVVGHSMGEVAAACVAGALSLDDAARIICKRSALLTRVRGRGAMAVIELPAWRVEEIIGPHHGALCIAAINGPTTTIVAGDAAPLSTLLDDLQRQNVFCRPVRVDVASHSPHVDPLREELLTALEGLHPLRGSTPLRSTVTGKTSLGEDLDAGYWVRNLRQPVQFLPAIRSLLDEGRRIFIELSPHPVLLTALEQTIAERGAGGIALPSMRRDAVDQDVLMESVAALYAHGAPIDFSKMHPGGRRITLPTYPFQRTRHWLDLSSRDGDPAPVLARSRGRHPLLGARLLTAHPVFEAQHSVDGLPFLGDHRLNGTAFMPGSAYIEMAFAAARETLGGGDHSLRNLSLDAPLTILDSTTTVQTICTERQPGTLEIEVFSRQQQEGSEDTTPFQRHAIVEVVREGLSSGQPARREFDVLEIQGRCPELVDIASFYEQLEKGGLAFGPLLRGVHSLWRRDGEALGRIELPEGLRHEAQDYTLHPALLDAALQVLGSTLPGGGPCAGERGPLLLASIGSVRWGERAGRPCWSHAESHEVPDGGALGNVRLLDERGRTIVELLDLRLRRASRTDAISGAGSALDAWRYEVQWERSPLDVSTNRDGRRWLLFADGTGVAEALARQIEQSEGHCVQVRPGAEYETVTDSRVVIVPGRPDHVARLLDEAEARGMPYDGVIHLWSLDGTVPEPGAVGDEAVAQSLAHLERSLHLTCGSTLTLVQALTQPHRPSPPRLWLVTRNAQAFDGTSERLDVQGAALWGFGRSVGLEHPAIWGGLVDLDEGAHGESARLLMAQITHGGEEDQAAFRRGIRHVPRLARVDSTPPSFTALPVIQPDGSYLITGGLGGVGLRVARWLVERGARHVTLLGRAGLPPREAWSTEPGDTPRRRVMDTIATLEAAGASVDVVAVDVADLQGMRRVFARFGYSSPALRGVVHAASAVDPLPVREMTSEALLAACRAKVLGGWILHNVAASSPLDLFVLFSSTSGIWGAGRLAHYAAANQFLDALAQLRRQKAQPGSSIAWGLWNEGRGASEEMQQWSAQVGLIGMAPARALDAMQRVLAGDTVHQIVADVDWRLLKPSYEARRRRPLFASIAITEAPTLGGAGVRSALLVKLHEAPPRSRKSLLQAAIQKEVARILRLPPSTPIEPRQGFFELGMDSLMSLELRNRLQVTLGHALPTTLAFDHPTIASLTGFLVSRVLQLDLGEAEPAPTGHVEARTEETSSSSLGSHGDDLDALEEDETEALLERRLAGLEKRLST</sequence>
<organism evidence="10">
    <name type="scientific">Chondromyces crocatus</name>
    <dbReference type="NCBI Taxonomy" id="52"/>
    <lineage>
        <taxon>Bacteria</taxon>
        <taxon>Pseudomonadati</taxon>
        <taxon>Myxococcota</taxon>
        <taxon>Polyangia</taxon>
        <taxon>Polyangiales</taxon>
        <taxon>Polyangiaceae</taxon>
        <taxon>Chondromyces</taxon>
    </lineage>
</organism>
<dbReference type="Gene3D" id="3.40.50.720">
    <property type="entry name" value="NAD(P)-binding Rossmann-like Domain"/>
    <property type="match status" value="1"/>
</dbReference>
<protein>
    <submittedName>
        <fullName evidence="10">Polyketide synthase</fullName>
    </submittedName>
</protein>
<dbReference type="InterPro" id="IPR049900">
    <property type="entry name" value="PKS_mFAS_DH"/>
</dbReference>
<dbReference type="Pfam" id="PF00109">
    <property type="entry name" value="ketoacyl-synt"/>
    <property type="match status" value="1"/>
</dbReference>
<dbReference type="GO" id="GO:0031177">
    <property type="term" value="F:phosphopantetheine binding"/>
    <property type="evidence" value="ECO:0007669"/>
    <property type="project" value="InterPro"/>
</dbReference>
<evidence type="ECO:0000256" key="3">
    <source>
        <dbReference type="ARBA" id="ARBA00022679"/>
    </source>
</evidence>
<feature type="domain" description="Carrier" evidence="7">
    <location>
        <begin position="1787"/>
        <end position="1862"/>
    </location>
</feature>
<keyword evidence="2" id="KW-0597">Phosphoprotein</keyword>
<dbReference type="InterPro" id="IPR020807">
    <property type="entry name" value="PKS_DH"/>
</dbReference>
<evidence type="ECO:0000256" key="5">
    <source>
        <dbReference type="PROSITE-ProRule" id="PRU01363"/>
    </source>
</evidence>
<dbReference type="GO" id="GO:0004315">
    <property type="term" value="F:3-oxoacyl-[acyl-carrier-protein] synthase activity"/>
    <property type="evidence" value="ECO:0007669"/>
    <property type="project" value="InterPro"/>
</dbReference>
<dbReference type="SMART" id="SM00826">
    <property type="entry name" value="PKS_DH"/>
    <property type="match status" value="1"/>
</dbReference>
<dbReference type="InterPro" id="IPR016036">
    <property type="entry name" value="Malonyl_transacylase_ACP-bd"/>
</dbReference>
<dbReference type="Pfam" id="PF16197">
    <property type="entry name" value="KAsynt_C_assoc"/>
    <property type="match status" value="1"/>
</dbReference>
<feature type="region of interest" description="Disordered" evidence="6">
    <location>
        <begin position="1871"/>
        <end position="1904"/>
    </location>
</feature>
<dbReference type="InterPro" id="IPR014031">
    <property type="entry name" value="Ketoacyl_synth_C"/>
</dbReference>
<feature type="active site" description="Proton donor; for dehydratase activity" evidence="5">
    <location>
        <position position="1153"/>
    </location>
</feature>
<proteinExistence type="predicted"/>
<dbReference type="Gene3D" id="3.30.70.3290">
    <property type="match status" value="1"/>
</dbReference>
<dbReference type="InterPro" id="IPR014030">
    <property type="entry name" value="Ketoacyl_synth_N"/>
</dbReference>
<dbReference type="InterPro" id="IPR049552">
    <property type="entry name" value="PKS_DH_N"/>
</dbReference>
<evidence type="ECO:0000256" key="6">
    <source>
        <dbReference type="SAM" id="MobiDB-lite"/>
    </source>
</evidence>
<dbReference type="SMART" id="SM00825">
    <property type="entry name" value="PKS_KS"/>
    <property type="match status" value="1"/>
</dbReference>
<reference evidence="10" key="1">
    <citation type="journal article" date="2009" name="Chem. Biol.">
        <title>Novel chemistry in the biosynthesis of the antibiotic chondrochlorens.</title>
        <authorList>
            <person name="Rachid S."/>
            <person name="Scharfe M."/>
            <person name="Bloecker H."/>
            <person name="Weissman K.J."/>
            <person name="Mueller R."/>
        </authorList>
    </citation>
    <scope>NUCLEOTIDE SEQUENCE</scope>
    <source>
        <strain evidence="10">Cmc5</strain>
    </source>
</reference>
<evidence type="ECO:0000256" key="1">
    <source>
        <dbReference type="ARBA" id="ARBA00022450"/>
    </source>
</evidence>
<dbReference type="Gene3D" id="3.10.129.110">
    <property type="entry name" value="Polyketide synthase dehydratase"/>
    <property type="match status" value="1"/>
</dbReference>
<dbReference type="FunFam" id="3.40.47.10:FF:000019">
    <property type="entry name" value="Polyketide synthase type I"/>
    <property type="match status" value="1"/>
</dbReference>
<dbReference type="PANTHER" id="PTHR43775:SF37">
    <property type="entry name" value="SI:DKEY-61P9.11"/>
    <property type="match status" value="1"/>
</dbReference>
<dbReference type="InterPro" id="IPR018201">
    <property type="entry name" value="Ketoacyl_synth_AS"/>
</dbReference>
<evidence type="ECO:0000256" key="4">
    <source>
        <dbReference type="ARBA" id="ARBA00054155"/>
    </source>
</evidence>
<name>B9ZUJ7_CHOCO</name>
<dbReference type="Pfam" id="PF08659">
    <property type="entry name" value="KR"/>
    <property type="match status" value="1"/>
</dbReference>
<dbReference type="CDD" id="cd08955">
    <property type="entry name" value="KR_2_FAS_SDR_x"/>
    <property type="match status" value="1"/>
</dbReference>
<keyword evidence="1" id="KW-0596">Phosphopantetheine</keyword>
<evidence type="ECO:0000313" key="10">
    <source>
        <dbReference type="EMBL" id="CAQ43076.1"/>
    </source>
</evidence>
<dbReference type="SUPFAM" id="SSF47336">
    <property type="entry name" value="ACP-like"/>
    <property type="match status" value="1"/>
</dbReference>
<dbReference type="Pfam" id="PF00550">
    <property type="entry name" value="PP-binding"/>
    <property type="match status" value="1"/>
</dbReference>
<dbReference type="OrthoDB" id="5476655at2"/>
<dbReference type="InterPro" id="IPR013968">
    <property type="entry name" value="PKS_KR"/>
</dbReference>
<dbReference type="PROSITE" id="PS00012">
    <property type="entry name" value="PHOSPHOPANTETHEINE"/>
    <property type="match status" value="1"/>
</dbReference>
<dbReference type="SUPFAM" id="SSF55048">
    <property type="entry name" value="Probable ACP-binding domain of malonyl-CoA ACP transacylase"/>
    <property type="match status" value="1"/>
</dbReference>
<dbReference type="CDD" id="cd00833">
    <property type="entry name" value="PKS"/>
    <property type="match status" value="1"/>
</dbReference>
<dbReference type="InterPro" id="IPR020841">
    <property type="entry name" value="PKS_Beta-ketoAc_synthase_dom"/>
</dbReference>
<dbReference type="InterPro" id="IPR032821">
    <property type="entry name" value="PKS_assoc"/>
</dbReference>
<dbReference type="InterPro" id="IPR020806">
    <property type="entry name" value="PKS_PP-bd"/>
</dbReference>